<evidence type="ECO:0000313" key="2">
    <source>
        <dbReference type="Proteomes" id="UP000294003"/>
    </source>
</evidence>
<dbReference type="EMBL" id="QJNS01000008">
    <property type="protein sequence ID" value="RYO94666.1"/>
    <property type="molecule type" value="Genomic_DNA"/>
</dbReference>
<organism evidence="1 2">
    <name type="scientific">Monosporascus cannonballus</name>
    <dbReference type="NCBI Taxonomy" id="155416"/>
    <lineage>
        <taxon>Eukaryota</taxon>
        <taxon>Fungi</taxon>
        <taxon>Dikarya</taxon>
        <taxon>Ascomycota</taxon>
        <taxon>Pezizomycotina</taxon>
        <taxon>Sordariomycetes</taxon>
        <taxon>Xylariomycetidae</taxon>
        <taxon>Xylariales</taxon>
        <taxon>Xylariales incertae sedis</taxon>
        <taxon>Monosporascus</taxon>
    </lineage>
</organism>
<proteinExistence type="predicted"/>
<accession>A0ABY0HJ58</accession>
<name>A0ABY0HJ58_9PEZI</name>
<comment type="caution">
    <text evidence="1">The sequence shown here is derived from an EMBL/GenBank/DDBJ whole genome shotgun (WGS) entry which is preliminary data.</text>
</comment>
<protein>
    <submittedName>
        <fullName evidence="1">Uncharacterized protein</fullName>
    </submittedName>
</protein>
<evidence type="ECO:0000313" key="1">
    <source>
        <dbReference type="EMBL" id="RYO94666.1"/>
    </source>
</evidence>
<sequence length="181" mass="20746">MPNFMYNLDDPYLPYYYWQHPPSESGHILCYFRAFSSSSPSAKLADLSQFGTIISETPELLEIHLTEEELDRMHDLKQAWVSKYVEEEIICFMRLGGLEPDYGRLLVFQQTIGRRSKQEQCTKPAPNANAPVGAVSEDTCFNPRKEGRTESSDELNCPEIVDINIDFPNTHGLKRKAEDTH</sequence>
<gene>
    <name evidence="1" type="ORF">DL762_000432</name>
</gene>
<keyword evidence="2" id="KW-1185">Reference proteome</keyword>
<reference evidence="1 2" key="1">
    <citation type="submission" date="2018-06" db="EMBL/GenBank/DDBJ databases">
        <title>Complete Genomes of Monosporascus.</title>
        <authorList>
            <person name="Robinson A.J."/>
            <person name="Natvig D.O."/>
        </authorList>
    </citation>
    <scope>NUCLEOTIDE SEQUENCE [LARGE SCALE GENOMIC DNA]</scope>
    <source>
        <strain evidence="1 2">CBS 609.92</strain>
    </source>
</reference>
<dbReference type="Proteomes" id="UP000294003">
    <property type="component" value="Unassembled WGS sequence"/>
</dbReference>